<organism evidence="2 3">
    <name type="scientific">Nakamurella flavida</name>
    <dbReference type="NCBI Taxonomy" id="363630"/>
    <lineage>
        <taxon>Bacteria</taxon>
        <taxon>Bacillati</taxon>
        <taxon>Actinomycetota</taxon>
        <taxon>Actinomycetes</taxon>
        <taxon>Nakamurellales</taxon>
        <taxon>Nakamurellaceae</taxon>
        <taxon>Nakamurella</taxon>
    </lineage>
</organism>
<feature type="region of interest" description="Disordered" evidence="1">
    <location>
        <begin position="282"/>
        <end position="380"/>
    </location>
</feature>
<dbReference type="Proteomes" id="UP000663801">
    <property type="component" value="Unassembled WGS sequence"/>
</dbReference>
<dbReference type="PROSITE" id="PS51257">
    <property type="entry name" value="PROKAR_LIPOPROTEIN"/>
    <property type="match status" value="1"/>
</dbReference>
<proteinExistence type="predicted"/>
<comment type="caution">
    <text evidence="2">The sequence shown here is derived from an EMBL/GenBank/DDBJ whole genome shotgun (WGS) entry which is preliminary data.</text>
</comment>
<dbReference type="AlphaFoldDB" id="A0A938YH72"/>
<feature type="region of interest" description="Disordered" evidence="1">
    <location>
        <begin position="203"/>
        <end position="235"/>
    </location>
</feature>
<sequence length="380" mass="39046">MGLRRPSAPGRPVRRPGRVLALVVAVLLAVAGCTTDGTPSAVAIEPPHRLTAEQAGQLAQIRFVNYTTGTRGVRVQLPAATDQPALDVVGYYDFTQHLGYAKVDQIQDEVRSVLGLVSWTPATIGVADATRDDLPLPIPDEATPLTPLDPTTSTLNTMLAVITNLGADQPENADLLEQSDALWLRSELLNGVPVAVYAGPSADAETGVASSPAESATSPTTASPADPSAVPAPADDQPLEYWVTSAGELRRVQKVVDLGGGTTGVAVIDFLSADGVSLVEPTGTGTTGASTGAVPTDAVPTEEPSTDAATGTAPTEELPTEELPTGELPTGELPTGVLPPEEAFPGGQPTDPRFGDALPPDAFSPEEPPLDQPTDQEGPG</sequence>
<protein>
    <submittedName>
        <fullName evidence="2">Uncharacterized protein</fullName>
    </submittedName>
</protein>
<evidence type="ECO:0000313" key="2">
    <source>
        <dbReference type="EMBL" id="MBM9477621.1"/>
    </source>
</evidence>
<feature type="compositionally biased region" description="Low complexity" evidence="1">
    <location>
        <begin position="308"/>
        <end position="336"/>
    </location>
</feature>
<evidence type="ECO:0000313" key="3">
    <source>
        <dbReference type="Proteomes" id="UP000663801"/>
    </source>
</evidence>
<dbReference type="EMBL" id="JAERWL010000011">
    <property type="protein sequence ID" value="MBM9477621.1"/>
    <property type="molecule type" value="Genomic_DNA"/>
</dbReference>
<evidence type="ECO:0000256" key="1">
    <source>
        <dbReference type="SAM" id="MobiDB-lite"/>
    </source>
</evidence>
<reference evidence="2" key="1">
    <citation type="submission" date="2021-01" db="EMBL/GenBank/DDBJ databases">
        <title>KCTC 19127 draft genome.</title>
        <authorList>
            <person name="An D."/>
        </authorList>
    </citation>
    <scope>NUCLEOTIDE SEQUENCE</scope>
    <source>
        <strain evidence="2">KCTC 19127</strain>
    </source>
</reference>
<keyword evidence="3" id="KW-1185">Reference proteome</keyword>
<feature type="compositionally biased region" description="Low complexity" evidence="1">
    <location>
        <begin position="282"/>
        <end position="293"/>
    </location>
</feature>
<feature type="compositionally biased region" description="Low complexity" evidence="1">
    <location>
        <begin position="209"/>
        <end position="235"/>
    </location>
</feature>
<accession>A0A938YH72</accession>
<dbReference type="RefSeq" id="WP_205257740.1">
    <property type="nucleotide sequence ID" value="NZ_BAAAPV010000005.1"/>
</dbReference>
<gene>
    <name evidence="2" type="ORF">JL107_14310</name>
</gene>
<name>A0A938YH72_9ACTN</name>